<name>A0A7M4D419_9BACT</name>
<feature type="domain" description="DUF4296" evidence="1">
    <location>
        <begin position="29"/>
        <end position="110"/>
    </location>
</feature>
<protein>
    <submittedName>
        <fullName evidence="2">DUF4296 domain-containing protein</fullName>
    </submittedName>
</protein>
<dbReference type="AlphaFoldDB" id="A0A7M4D419"/>
<dbReference type="OrthoDB" id="678784at2"/>
<accession>A0A7M4D419</accession>
<evidence type="ECO:0000313" key="4">
    <source>
        <dbReference type="Proteomes" id="UP000285951"/>
    </source>
</evidence>
<reference evidence="2 5" key="2">
    <citation type="submission" date="2019-12" db="EMBL/GenBank/DDBJ databases">
        <title>Draft genome sequence of Labilibaculum sp. strain 44 isolated from deep waters of Black Sea.</title>
        <authorList>
            <person name="Yadav S."/>
            <person name="Villanueva L."/>
        </authorList>
    </citation>
    <scope>NUCLEOTIDE SEQUENCE [LARGE SCALE GENOMIC DNA]</scope>
    <source>
        <strain evidence="2 5">44</strain>
    </source>
</reference>
<organism evidence="2 5">
    <name type="scientific">Labilibaculum euxinus</name>
    <dbReference type="NCBI Taxonomy" id="2686357"/>
    <lineage>
        <taxon>Bacteria</taxon>
        <taxon>Pseudomonadati</taxon>
        <taxon>Bacteroidota</taxon>
        <taxon>Bacteroidia</taxon>
        <taxon>Marinilabiliales</taxon>
        <taxon>Marinifilaceae</taxon>
        <taxon>Labilibaculum</taxon>
    </lineage>
</organism>
<dbReference type="PROSITE" id="PS51257">
    <property type="entry name" value="PROKAR_LIPOPROTEIN"/>
    <property type="match status" value="1"/>
</dbReference>
<evidence type="ECO:0000313" key="5">
    <source>
        <dbReference type="Proteomes" id="UP000462449"/>
    </source>
</evidence>
<dbReference type="RefSeq" id="WP_156195190.1">
    <property type="nucleotide sequence ID" value="NZ_QTZN02000010.1"/>
</dbReference>
<dbReference type="EMBL" id="WOTW01000010">
    <property type="protein sequence ID" value="MUP37398.1"/>
    <property type="molecule type" value="Genomic_DNA"/>
</dbReference>
<dbReference type="InterPro" id="IPR025381">
    <property type="entry name" value="DUF4296"/>
</dbReference>
<evidence type="ECO:0000259" key="1">
    <source>
        <dbReference type="Pfam" id="PF14129"/>
    </source>
</evidence>
<gene>
    <name evidence="3" type="ORF">DWB62_006180</name>
    <name evidence="2" type="ORF">GNY23_06180</name>
</gene>
<keyword evidence="4" id="KW-1185">Reference proteome</keyword>
<dbReference type="Proteomes" id="UP000285951">
    <property type="component" value="Unassembled WGS sequence"/>
</dbReference>
<sequence>MNKILLFFICCAFTFLISCKKNNKNTPQLNEYQFTKMLIDIHIIDGTLESQNIYRSGDNYRPSYYYNSIFQKYNITRDQFDSCVSYYSNNTKRFTQIYDVIIDSLNRLETQYRIEVKNKKLEQDTVNLWTKKQDWRVPEKDKNQVDFAIPVQEKGIYTIKASIKIFKDDQTDQPKLEAYFWKQDSLGEEHKVSFMPRPIAKEMKFNTYELSLSYPDSSYTELRGNLFAGENDLVEFTQHFEIKDIIIFNPQIRPDSLQVIKELKQDEEQNLRRVR</sequence>
<proteinExistence type="predicted"/>
<evidence type="ECO:0000313" key="2">
    <source>
        <dbReference type="EMBL" id="MUP37398.1"/>
    </source>
</evidence>
<dbReference type="Pfam" id="PF14129">
    <property type="entry name" value="DUF4296"/>
    <property type="match status" value="1"/>
</dbReference>
<dbReference type="EMBL" id="QTZN02000010">
    <property type="protein sequence ID" value="MVB06603.1"/>
    <property type="molecule type" value="Genomic_DNA"/>
</dbReference>
<dbReference type="Proteomes" id="UP000462449">
    <property type="component" value="Unassembled WGS sequence"/>
</dbReference>
<comment type="caution">
    <text evidence="2">The sequence shown here is derived from an EMBL/GenBank/DDBJ whole genome shotgun (WGS) entry which is preliminary data.</text>
</comment>
<evidence type="ECO:0000313" key="3">
    <source>
        <dbReference type="EMBL" id="MVB06603.1"/>
    </source>
</evidence>
<reference evidence="3 4" key="1">
    <citation type="submission" date="2019-11" db="EMBL/GenBank/DDBJ databases">
        <title>Draft genome sequence of Labilibaculum sp. strain SYP isolated from Black Sea.</title>
        <authorList>
            <person name="Yadav S."/>
            <person name="Villanueva L."/>
        </authorList>
    </citation>
    <scope>NUCLEOTIDE SEQUENCE [LARGE SCALE GENOMIC DNA]</scope>
    <source>
        <strain evidence="3 4">44</strain>
    </source>
</reference>